<evidence type="ECO:0000313" key="2">
    <source>
        <dbReference type="Proteomes" id="UP000548304"/>
    </source>
</evidence>
<dbReference type="RefSeq" id="WP_179537208.1">
    <property type="nucleotide sequence ID" value="NZ_JACBYW010000010.1"/>
</dbReference>
<accession>A0A852Z6B5</accession>
<organism evidence="1 2">
    <name type="scientific">Actinopolyspora biskrensis</name>
    <dbReference type="NCBI Taxonomy" id="1470178"/>
    <lineage>
        <taxon>Bacteria</taxon>
        <taxon>Bacillati</taxon>
        <taxon>Actinomycetota</taxon>
        <taxon>Actinomycetes</taxon>
        <taxon>Actinopolysporales</taxon>
        <taxon>Actinopolysporaceae</taxon>
        <taxon>Actinopolyspora</taxon>
    </lineage>
</organism>
<comment type="caution">
    <text evidence="1">The sequence shown here is derived from an EMBL/GenBank/DDBJ whole genome shotgun (WGS) entry which is preliminary data.</text>
</comment>
<proteinExistence type="predicted"/>
<name>A0A852Z6B5_9ACTN</name>
<keyword evidence="2" id="KW-1185">Reference proteome</keyword>
<protein>
    <submittedName>
        <fullName evidence="1">Uncharacterized protein</fullName>
    </submittedName>
</protein>
<dbReference type="AlphaFoldDB" id="A0A852Z6B5"/>
<reference evidence="1 2" key="1">
    <citation type="submission" date="2020-07" db="EMBL/GenBank/DDBJ databases">
        <title>Genomic Encyclopedia of Type Strains, Phase III (KMG-III): the genomes of soil and plant-associated and newly described type strains.</title>
        <authorList>
            <person name="Whitman W."/>
        </authorList>
    </citation>
    <scope>NUCLEOTIDE SEQUENCE [LARGE SCALE GENOMIC DNA]</scope>
    <source>
        <strain evidence="1 2">CECT 8576</strain>
    </source>
</reference>
<sequence>MSTAVAEGGTCGRTCLRHRSVRPTRRAALCLDPDLADRIDEPATCAETGTECFMRVEVSRTRGHAGVVLLRLGDDGAYDVHKAPADSTFEAQEPFPLPFDPAGLLEDRRGMRVLRSFERVNLGRDELTDYVAFEKYGRMNTRD</sequence>
<dbReference type="EMBL" id="JACBYW010000010">
    <property type="protein sequence ID" value="NYH80895.1"/>
    <property type="molecule type" value="Genomic_DNA"/>
</dbReference>
<dbReference type="Proteomes" id="UP000548304">
    <property type="component" value="Unassembled WGS sequence"/>
</dbReference>
<gene>
    <name evidence="1" type="ORF">FHR84_004267</name>
</gene>
<evidence type="ECO:0000313" key="1">
    <source>
        <dbReference type="EMBL" id="NYH80895.1"/>
    </source>
</evidence>